<feature type="transmembrane region" description="Helical" evidence="1">
    <location>
        <begin position="85"/>
        <end position="105"/>
    </location>
</feature>
<reference evidence="2 3" key="1">
    <citation type="submission" date="2015-09" db="EMBL/GenBank/DDBJ databases">
        <title>A metagenomics-based metabolic model of nitrate-dependent anaerobic oxidation of methane by Methanoperedens-like archaea.</title>
        <authorList>
            <person name="Arshad A."/>
            <person name="Speth D.R."/>
            <person name="De Graaf R.M."/>
            <person name="Op Den Camp H.J."/>
            <person name="Jetten M.S."/>
            <person name="Welte C.U."/>
        </authorList>
    </citation>
    <scope>NUCLEOTIDE SEQUENCE [LARGE SCALE GENOMIC DNA]</scope>
</reference>
<name>A0A0P8AE46_9EURY</name>
<evidence type="ECO:0000313" key="2">
    <source>
        <dbReference type="EMBL" id="KPQ42476.1"/>
    </source>
</evidence>
<feature type="transmembrane region" description="Helical" evidence="1">
    <location>
        <begin position="125"/>
        <end position="146"/>
    </location>
</feature>
<dbReference type="AlphaFoldDB" id="A0A0P8AE46"/>
<comment type="caution">
    <text evidence="2">The sequence shown here is derived from an EMBL/GenBank/DDBJ whole genome shotgun (WGS) entry which is preliminary data.</text>
</comment>
<sequence>MNNFRKGWYLILVLGFVSLVISIIQITLGRNPEILGGRPSYSQNVIIDIILSFDFIITASLFLSMPGTGAVGDERTRRAAEKASLYAFLILVGCLILLSGAGNLGGINSLSGANNFLLAARNYSWMPFILAHIGIYSWVIFVYYFVKKGDIE</sequence>
<dbReference type="Proteomes" id="UP000050360">
    <property type="component" value="Unassembled WGS sequence"/>
</dbReference>
<evidence type="ECO:0000313" key="3">
    <source>
        <dbReference type="Proteomes" id="UP000050360"/>
    </source>
</evidence>
<protein>
    <recommendedName>
        <fullName evidence="4">DUF2178 domain-containing protein</fullName>
    </recommendedName>
</protein>
<accession>A0A0P8AE46</accession>
<evidence type="ECO:0008006" key="4">
    <source>
        <dbReference type="Google" id="ProtNLM"/>
    </source>
</evidence>
<keyword evidence="1" id="KW-0472">Membrane</keyword>
<keyword evidence="1" id="KW-0812">Transmembrane</keyword>
<gene>
    <name evidence="2" type="ORF">MPEBLZ_02934</name>
</gene>
<feature type="transmembrane region" description="Helical" evidence="1">
    <location>
        <begin position="46"/>
        <end position="64"/>
    </location>
</feature>
<organism evidence="2 3">
    <name type="scientific">Candidatus Methanoperedens nitratireducens</name>
    <dbReference type="NCBI Taxonomy" id="1392998"/>
    <lineage>
        <taxon>Archaea</taxon>
        <taxon>Methanobacteriati</taxon>
        <taxon>Methanobacteriota</taxon>
        <taxon>Stenosarchaea group</taxon>
        <taxon>Methanomicrobia</taxon>
        <taxon>Methanosarcinales</taxon>
        <taxon>ANME-2 cluster</taxon>
        <taxon>Candidatus Methanoperedentaceae</taxon>
        <taxon>Candidatus Methanoperedens</taxon>
    </lineage>
</organism>
<dbReference type="EMBL" id="LKCM01000230">
    <property type="protein sequence ID" value="KPQ42476.1"/>
    <property type="molecule type" value="Genomic_DNA"/>
</dbReference>
<keyword evidence="1" id="KW-1133">Transmembrane helix</keyword>
<proteinExistence type="predicted"/>
<evidence type="ECO:0000256" key="1">
    <source>
        <dbReference type="SAM" id="Phobius"/>
    </source>
</evidence>
<feature type="transmembrane region" description="Helical" evidence="1">
    <location>
        <begin position="7"/>
        <end position="26"/>
    </location>
</feature>